<feature type="active site" evidence="2">
    <location>
        <position position="692"/>
    </location>
</feature>
<proteinExistence type="inferred from homology"/>
<dbReference type="PANTHER" id="PTHR10046">
    <property type="entry name" value="ATP DEPENDENT LON PROTEASE FAMILY MEMBER"/>
    <property type="match status" value="1"/>
</dbReference>
<comment type="similarity">
    <text evidence="2">Belongs to the peptidase S16 family.</text>
</comment>
<dbReference type="GO" id="GO:0006508">
    <property type="term" value="P:proteolysis"/>
    <property type="evidence" value="ECO:0007669"/>
    <property type="project" value="UniProtKB-KW"/>
</dbReference>
<sequence length="876" mass="98332">MTQKLDQMTATTLSLKPTNTISANINSLPSAFEQTEIQATLIKTALRADQLTHIPDLAEIPSSTKRIKPLNNFLGQDRARASVEAGISLPYSGYNIFAVGTAGLGKRTMIKRLLQQHAKTMPTPNDWVYVNNFKNPRQPIALRFPAGQGTKFQNTLQQAWQIILKQLERRFSAESYHNRIERIRQDTGDVQQQALVELTKEGEELDLKLVSRNDKHTFIPMQLRNDEYHELSQNELNALGSKERAEINANVRYMEKKLERLGLHLGDLEDDARDQVSSLNRDIATQVVMPRVESILNKNKEVKGLDLYLKHYAEDIIENVELILEQEEDDFTPALFNRVPSRYQANVIVANKPNSGAPVIFEDFPTHYNLLGHVEQLTHNGTITTDFTLIRPGSLHQANGGFLMLEAEQLLEQPYAWQGLKRALKSGQLKLSSLEHMLTLTGSISIEPASVPLDIKVVLLAEPEIYYEILEVEPELGSVFKIRADFTDTLQRNDSNEQAYMQLIADYVQADKLLPFDRSALAALLTDSSRQAEDQSSLSLHASTLGDLIREAHHHAFKSDDKIVTDQHVNQALHHRQYRLGYLRELYWQDLSRGTQLIETSGHRLGQINALSVIHYADVEFGLPSRLTASVYQGGGDILDIERSVELGGSLHAKGVLLMSSFLKAHFGREQILHFSAALAFEQSYGQVDGDSATVAELSALISAICQIPIDQSWAITGSMNQLGQVQPIGGVNAKIEGFYDACKLQGLTGKQGVIIPRQNMQHLMLRQDVSDAVHAGQFHVHAIDTIDQALEILMARPVGTLDKKGRYTKNSIYAAVMEQLEYWQAIEDGEAVEDDEPKKKKKRKKTKKDELAAKNTEETVVEAKSLKPINRKKRK</sequence>
<feature type="region of interest" description="Disordered" evidence="3">
    <location>
        <begin position="832"/>
        <end position="860"/>
    </location>
</feature>
<dbReference type="InterPro" id="IPR027065">
    <property type="entry name" value="Lon_Prtase"/>
</dbReference>
<dbReference type="OrthoDB" id="9758568at2"/>
<dbReference type="Gene3D" id="1.10.8.60">
    <property type="match status" value="1"/>
</dbReference>
<dbReference type="Gene3D" id="3.40.50.300">
    <property type="entry name" value="P-loop containing nucleotide triphosphate hydrolases"/>
    <property type="match status" value="2"/>
</dbReference>
<dbReference type="Gene3D" id="3.30.230.10">
    <property type="match status" value="1"/>
</dbReference>
<reference evidence="5 6" key="1">
    <citation type="submission" date="2013-02" db="EMBL/GenBank/DDBJ databases">
        <title>The Genome Sequence of Acinetobacter sp. NIPH 1859.</title>
        <authorList>
            <consortium name="The Broad Institute Genome Sequencing Platform"/>
            <consortium name="The Broad Institute Genome Sequencing Center for Infectious Disease"/>
            <person name="Cerqueira G."/>
            <person name="Feldgarden M."/>
            <person name="Courvalin P."/>
            <person name="Perichon B."/>
            <person name="Grillot-Courvalin C."/>
            <person name="Clermont D."/>
            <person name="Rocha E."/>
            <person name="Yoon E.-J."/>
            <person name="Nemec A."/>
            <person name="Walker B."/>
            <person name="Young S.K."/>
            <person name="Zeng Q."/>
            <person name="Gargeya S."/>
            <person name="Fitzgerald M."/>
            <person name="Haas B."/>
            <person name="Abouelleil A."/>
            <person name="Alvarado L."/>
            <person name="Arachchi H.M."/>
            <person name="Berlin A.M."/>
            <person name="Chapman S.B."/>
            <person name="Dewar J."/>
            <person name="Goldberg J."/>
            <person name="Griggs A."/>
            <person name="Gujja S."/>
            <person name="Hansen M."/>
            <person name="Howarth C."/>
            <person name="Imamovic A."/>
            <person name="Larimer J."/>
            <person name="McCowan C."/>
            <person name="Murphy C."/>
            <person name="Neiman D."/>
            <person name="Pearson M."/>
            <person name="Priest M."/>
            <person name="Roberts A."/>
            <person name="Saif S."/>
            <person name="Shea T."/>
            <person name="Sisk P."/>
            <person name="Sykes S."/>
            <person name="Wortman J."/>
            <person name="Nusbaum C."/>
            <person name="Birren B."/>
        </authorList>
    </citation>
    <scope>NUCLEOTIDE SEQUENCE [LARGE SCALE GENOMIC DNA]</scope>
    <source>
        <strain evidence="5 6">NIPH 1859</strain>
    </source>
</reference>
<dbReference type="PATRIC" id="fig|1217695.3.peg.1302"/>
<dbReference type="Pfam" id="PF20437">
    <property type="entry name" value="LonC_helical"/>
    <property type="match status" value="1"/>
</dbReference>
<dbReference type="SUPFAM" id="SSF52540">
    <property type="entry name" value="P-loop containing nucleoside triphosphate hydrolases"/>
    <property type="match status" value="1"/>
</dbReference>
<keyword evidence="2" id="KW-0720">Serine protease</keyword>
<dbReference type="GO" id="GO:0004252">
    <property type="term" value="F:serine-type endopeptidase activity"/>
    <property type="evidence" value="ECO:0007669"/>
    <property type="project" value="UniProtKB-UniRule"/>
</dbReference>
<feature type="compositionally biased region" description="Basic and acidic residues" evidence="3">
    <location>
        <begin position="848"/>
        <end position="858"/>
    </location>
</feature>
<dbReference type="HOGENOM" id="CLU_014785_0_1_6"/>
<gene>
    <name evidence="5" type="ORF">F889_01338</name>
</gene>
<name>N9QYC3_9GAMM</name>
<dbReference type="GO" id="GO:0004176">
    <property type="term" value="F:ATP-dependent peptidase activity"/>
    <property type="evidence" value="ECO:0007669"/>
    <property type="project" value="UniProtKB-UniRule"/>
</dbReference>
<evidence type="ECO:0000313" key="6">
    <source>
        <dbReference type="Proteomes" id="UP000013009"/>
    </source>
</evidence>
<protein>
    <recommendedName>
        <fullName evidence="2">endopeptidase La</fullName>
        <ecNumber evidence="2">3.4.21.53</ecNumber>
    </recommendedName>
</protein>
<dbReference type="InterPro" id="IPR046844">
    <property type="entry name" value="Lon-like_helical"/>
</dbReference>
<dbReference type="Pfam" id="PF05362">
    <property type="entry name" value="Lon_C"/>
    <property type="match status" value="1"/>
</dbReference>
<evidence type="ECO:0000256" key="3">
    <source>
        <dbReference type="SAM" id="MobiDB-lite"/>
    </source>
</evidence>
<comment type="caution">
    <text evidence="5">The sequence shown here is derived from an EMBL/GenBank/DDBJ whole genome shotgun (WGS) entry which is preliminary data.</text>
</comment>
<feature type="domain" description="Lon proteolytic" evidence="4">
    <location>
        <begin position="602"/>
        <end position="797"/>
    </location>
</feature>
<dbReference type="PRINTS" id="PR00830">
    <property type="entry name" value="ENDOLAPTASE"/>
</dbReference>
<dbReference type="EMBL" id="APRZ01000012">
    <property type="protein sequence ID" value="ENX35046.1"/>
    <property type="molecule type" value="Genomic_DNA"/>
</dbReference>
<dbReference type="RefSeq" id="WP_005271835.1">
    <property type="nucleotide sequence ID" value="NZ_KB850194.1"/>
</dbReference>
<evidence type="ECO:0000313" key="5">
    <source>
        <dbReference type="EMBL" id="ENX35046.1"/>
    </source>
</evidence>
<dbReference type="InterPro" id="IPR020568">
    <property type="entry name" value="Ribosomal_Su5_D2-typ_SF"/>
</dbReference>
<evidence type="ECO:0000259" key="4">
    <source>
        <dbReference type="PROSITE" id="PS51786"/>
    </source>
</evidence>
<dbReference type="AlphaFoldDB" id="N9QYC3"/>
<dbReference type="Proteomes" id="UP000013009">
    <property type="component" value="Unassembled WGS sequence"/>
</dbReference>
<dbReference type="InterPro" id="IPR014721">
    <property type="entry name" value="Ribsml_uS5_D2-typ_fold_subgr"/>
</dbReference>
<keyword evidence="2" id="KW-0378">Hydrolase</keyword>
<dbReference type="Pfam" id="PF20436">
    <property type="entry name" value="LonB_AAA-LID"/>
    <property type="match status" value="1"/>
</dbReference>
<dbReference type="GO" id="GO:0030163">
    <property type="term" value="P:protein catabolic process"/>
    <property type="evidence" value="ECO:0007669"/>
    <property type="project" value="InterPro"/>
</dbReference>
<evidence type="ECO:0000256" key="2">
    <source>
        <dbReference type="PROSITE-ProRule" id="PRU01122"/>
    </source>
</evidence>
<keyword evidence="1 2" id="KW-0645">Protease</keyword>
<dbReference type="InterPro" id="IPR041699">
    <property type="entry name" value="AAA_32"/>
</dbReference>
<dbReference type="GO" id="GO:0005524">
    <property type="term" value="F:ATP binding"/>
    <property type="evidence" value="ECO:0007669"/>
    <property type="project" value="InterPro"/>
</dbReference>
<accession>N9QYC3</accession>
<dbReference type="SUPFAM" id="SSF54211">
    <property type="entry name" value="Ribosomal protein S5 domain 2-like"/>
    <property type="match status" value="1"/>
</dbReference>
<organism evidence="5 6">
    <name type="scientific">Acinetobacter colistiniresistens</name>
    <dbReference type="NCBI Taxonomy" id="280145"/>
    <lineage>
        <taxon>Bacteria</taxon>
        <taxon>Pseudomonadati</taxon>
        <taxon>Pseudomonadota</taxon>
        <taxon>Gammaproteobacteria</taxon>
        <taxon>Moraxellales</taxon>
        <taxon>Moraxellaceae</taxon>
        <taxon>Acinetobacter</taxon>
    </lineage>
</organism>
<evidence type="ECO:0000256" key="1">
    <source>
        <dbReference type="ARBA" id="ARBA00022670"/>
    </source>
</evidence>
<keyword evidence="6" id="KW-1185">Reference proteome</keyword>
<comment type="catalytic activity">
    <reaction evidence="2">
        <text>Hydrolysis of proteins in presence of ATP.</text>
        <dbReference type="EC" id="3.4.21.53"/>
    </reaction>
</comment>
<dbReference type="PROSITE" id="PS51786">
    <property type="entry name" value="LON_PROTEOLYTIC"/>
    <property type="match status" value="1"/>
</dbReference>
<dbReference type="InterPro" id="IPR027417">
    <property type="entry name" value="P-loop_NTPase"/>
</dbReference>
<dbReference type="EC" id="3.4.21.53" evidence="2"/>
<dbReference type="InterPro" id="IPR008269">
    <property type="entry name" value="Lon_proteolytic"/>
</dbReference>
<dbReference type="InterPro" id="IPR046843">
    <property type="entry name" value="LonB_AAA-LID"/>
</dbReference>
<feature type="active site" evidence="2">
    <location>
        <position position="735"/>
    </location>
</feature>
<dbReference type="Pfam" id="PF13654">
    <property type="entry name" value="AAA_32"/>
    <property type="match status" value="1"/>
</dbReference>